<dbReference type="EMBL" id="GISG01162901">
    <property type="protein sequence ID" value="MBA4650013.1"/>
    <property type="molecule type" value="Transcribed_RNA"/>
</dbReference>
<keyword evidence="1" id="KW-0285">Flavoprotein</keyword>
<evidence type="ECO:0000256" key="2">
    <source>
        <dbReference type="ARBA" id="ARBA00022827"/>
    </source>
</evidence>
<dbReference type="InterPro" id="IPR012951">
    <property type="entry name" value="BBE"/>
</dbReference>
<reference evidence="5" key="1">
    <citation type="journal article" date="2013" name="J. Plant Res.">
        <title>Effect of fungi and light on seed germination of three Opuntia species from semiarid lands of central Mexico.</title>
        <authorList>
            <person name="Delgado-Sanchez P."/>
            <person name="Jimenez-Bremont J.F."/>
            <person name="Guerrero-Gonzalez Mde L."/>
            <person name="Flores J."/>
        </authorList>
    </citation>
    <scope>NUCLEOTIDE SEQUENCE</scope>
    <source>
        <tissue evidence="5">Cladode</tissue>
    </source>
</reference>
<keyword evidence="2" id="KW-0274">FAD</keyword>
<feature type="compositionally biased region" description="Polar residues" evidence="3">
    <location>
        <begin position="129"/>
        <end position="139"/>
    </location>
</feature>
<name>A0A7C8ZTP5_OPUST</name>
<evidence type="ECO:0000313" key="5">
    <source>
        <dbReference type="EMBL" id="MBA4650013.1"/>
    </source>
</evidence>
<dbReference type="Pfam" id="PF08031">
    <property type="entry name" value="BBE"/>
    <property type="match status" value="1"/>
</dbReference>
<evidence type="ECO:0000256" key="1">
    <source>
        <dbReference type="ARBA" id="ARBA00022630"/>
    </source>
</evidence>
<sequence>MAQIPSDAIAFPHRKGNLYGIQYLVSWAKENEKNRDLYLTWIREFYEFMAPFVSANPRAAYVNYLDLDLGGLNDNVVGPRGGAYDAVEKGRVWGEKYFLDNYERLVKAKTMVDPCNLFRHPQGIPPKSSPSNNKQCRNP</sequence>
<feature type="domain" description="Berberine/berberine-like" evidence="4">
    <location>
        <begin position="60"/>
        <end position="125"/>
    </location>
</feature>
<proteinExistence type="predicted"/>
<dbReference type="GO" id="GO:0050660">
    <property type="term" value="F:flavin adenine dinucleotide binding"/>
    <property type="evidence" value="ECO:0007669"/>
    <property type="project" value="InterPro"/>
</dbReference>
<dbReference type="PANTHER" id="PTHR32448">
    <property type="entry name" value="OS08G0158400 PROTEIN"/>
    <property type="match status" value="1"/>
</dbReference>
<feature type="region of interest" description="Disordered" evidence="3">
    <location>
        <begin position="119"/>
        <end position="139"/>
    </location>
</feature>
<dbReference type="AlphaFoldDB" id="A0A7C8ZTP5"/>
<protein>
    <recommendedName>
        <fullName evidence="4">Berberine/berberine-like domain-containing protein</fullName>
    </recommendedName>
</protein>
<reference evidence="5" key="2">
    <citation type="submission" date="2020-07" db="EMBL/GenBank/DDBJ databases">
        <authorList>
            <person name="Vera ALvarez R."/>
            <person name="Arias-Moreno D.M."/>
            <person name="Jimenez-Jacinto V."/>
            <person name="Jimenez-Bremont J.F."/>
            <person name="Swaminathan K."/>
            <person name="Moose S.P."/>
            <person name="Guerrero-Gonzalez M.L."/>
            <person name="Marino-Ramirez L."/>
            <person name="Landsman D."/>
            <person name="Rodriguez-Kessler M."/>
            <person name="Delgado-Sanchez P."/>
        </authorList>
    </citation>
    <scope>NUCLEOTIDE SEQUENCE</scope>
    <source>
        <tissue evidence="5">Cladode</tissue>
    </source>
</reference>
<dbReference type="InterPro" id="IPR016169">
    <property type="entry name" value="FAD-bd_PCMH_sub2"/>
</dbReference>
<accession>A0A7C8ZTP5</accession>
<evidence type="ECO:0000259" key="4">
    <source>
        <dbReference type="Pfam" id="PF08031"/>
    </source>
</evidence>
<organism evidence="5">
    <name type="scientific">Opuntia streptacantha</name>
    <name type="common">Prickly pear cactus</name>
    <name type="synonym">Opuntia cardona</name>
    <dbReference type="NCBI Taxonomy" id="393608"/>
    <lineage>
        <taxon>Eukaryota</taxon>
        <taxon>Viridiplantae</taxon>
        <taxon>Streptophyta</taxon>
        <taxon>Embryophyta</taxon>
        <taxon>Tracheophyta</taxon>
        <taxon>Spermatophyta</taxon>
        <taxon>Magnoliopsida</taxon>
        <taxon>eudicotyledons</taxon>
        <taxon>Gunneridae</taxon>
        <taxon>Pentapetalae</taxon>
        <taxon>Caryophyllales</taxon>
        <taxon>Cactineae</taxon>
        <taxon>Cactaceae</taxon>
        <taxon>Opuntioideae</taxon>
        <taxon>Opuntia</taxon>
    </lineage>
</organism>
<dbReference type="GO" id="GO:0016491">
    <property type="term" value="F:oxidoreductase activity"/>
    <property type="evidence" value="ECO:0007669"/>
    <property type="project" value="InterPro"/>
</dbReference>
<dbReference type="Gene3D" id="3.30.465.10">
    <property type="match status" value="1"/>
</dbReference>
<evidence type="ECO:0000256" key="3">
    <source>
        <dbReference type="SAM" id="MobiDB-lite"/>
    </source>
</evidence>